<dbReference type="GO" id="GO:0050897">
    <property type="term" value="F:cobalt ion binding"/>
    <property type="evidence" value="ECO:0007669"/>
    <property type="project" value="TreeGrafter"/>
</dbReference>
<dbReference type="EMBL" id="RMVG01000009">
    <property type="protein sequence ID" value="RPD99821.1"/>
    <property type="molecule type" value="Genomic_DNA"/>
</dbReference>
<dbReference type="InterPro" id="IPR045861">
    <property type="entry name" value="CorA_cytoplasmic_dom"/>
</dbReference>
<dbReference type="CDD" id="cd12830">
    <property type="entry name" value="MtCorA-like"/>
    <property type="match status" value="1"/>
</dbReference>
<evidence type="ECO:0000256" key="8">
    <source>
        <dbReference type="ARBA" id="ARBA00023065"/>
    </source>
</evidence>
<proteinExistence type="inferred from homology"/>
<reference evidence="13 14" key="1">
    <citation type="submission" date="2018-11" db="EMBL/GenBank/DDBJ databases">
        <title>Whole genome sequencing of Pantoea sp. RIT388.</title>
        <authorList>
            <person name="Gan H.M."/>
            <person name="Hudson A.O."/>
        </authorList>
    </citation>
    <scope>NUCLEOTIDE SEQUENCE [LARGE SCALE GENOMIC DNA]</scope>
    <source>
        <strain evidence="13 14">RIT388</strain>
    </source>
</reference>
<keyword evidence="3 12" id="KW-0813">Transport</keyword>
<dbReference type="Gene3D" id="3.30.460.20">
    <property type="entry name" value="CorA soluble domain-like"/>
    <property type="match status" value="1"/>
</dbReference>
<keyword evidence="4 12" id="KW-1003">Cell membrane</keyword>
<keyword evidence="14" id="KW-1185">Reference proteome</keyword>
<sequence>MIVNCMVYRPGQSGQELDIEKISDVLAEQDAFIWLGLYQPEEAFMHKIQGEFGLHDLAVEDALCAHQRPKIEQYGESMFIVVKTVSSENEHLRFGETHFFVGKNFLISLRHGASDSYAPVRERITQNSEMLDHGPGYPLYCILDFVVDRYSEFTASLGENISELEAALFRSEFDNVAVKKVYRLRRELLSLRNAAQPLEEICQQLIRLHEDIVPKELRAYLRDVQDHARHVVTDAEDMREMLTSAMHVNLAMVAVQQNEVTKKLAGWGAILVIPTIIFSMYGMNFKEMPELDSPLGYPLALGVTFIACFGLWRRLRKSGWL</sequence>
<comment type="catalytic activity">
    <reaction evidence="10">
        <text>Mg(2+)(in) = Mg(2+)(out)</text>
        <dbReference type="Rhea" id="RHEA:29827"/>
        <dbReference type="ChEBI" id="CHEBI:18420"/>
    </reaction>
</comment>
<name>A0A3N4NTX8_9GAMM</name>
<dbReference type="InterPro" id="IPR002523">
    <property type="entry name" value="MgTranspt_CorA/ZnTranspt_ZntB"/>
</dbReference>
<organism evidence="13 14">
    <name type="scientific">Candidatus Pantoea deserta</name>
    <dbReference type="NCBI Taxonomy" id="1869313"/>
    <lineage>
        <taxon>Bacteria</taxon>
        <taxon>Pseudomonadati</taxon>
        <taxon>Pseudomonadota</taxon>
        <taxon>Gammaproteobacteria</taxon>
        <taxon>Enterobacterales</taxon>
        <taxon>Erwiniaceae</taxon>
        <taxon>Pantoea</taxon>
    </lineage>
</organism>
<dbReference type="AlphaFoldDB" id="A0A3N4NTX8"/>
<dbReference type="InterPro" id="IPR004488">
    <property type="entry name" value="Mg/Co-transport_prot_CorA"/>
</dbReference>
<dbReference type="GO" id="GO:0015095">
    <property type="term" value="F:magnesium ion transmembrane transporter activity"/>
    <property type="evidence" value="ECO:0007669"/>
    <property type="project" value="UniProtKB-UniRule"/>
</dbReference>
<dbReference type="Pfam" id="PF01544">
    <property type="entry name" value="CorA"/>
    <property type="match status" value="1"/>
</dbReference>
<keyword evidence="7 12" id="KW-1133">Transmembrane helix</keyword>
<gene>
    <name evidence="12 13" type="primary">corA</name>
    <name evidence="13" type="ORF">BBB56_13310</name>
</gene>
<dbReference type="GO" id="GO:0000287">
    <property type="term" value="F:magnesium ion binding"/>
    <property type="evidence" value="ECO:0007669"/>
    <property type="project" value="TreeGrafter"/>
</dbReference>
<dbReference type="SUPFAM" id="SSF143865">
    <property type="entry name" value="CorA soluble domain-like"/>
    <property type="match status" value="1"/>
</dbReference>
<dbReference type="GO" id="GO:0005886">
    <property type="term" value="C:plasma membrane"/>
    <property type="evidence" value="ECO:0007669"/>
    <property type="project" value="UniProtKB-SubCell"/>
</dbReference>
<evidence type="ECO:0000256" key="2">
    <source>
        <dbReference type="ARBA" id="ARBA00009765"/>
    </source>
</evidence>
<dbReference type="Gene3D" id="1.20.58.340">
    <property type="entry name" value="Magnesium transport protein CorA, transmembrane region"/>
    <property type="match status" value="2"/>
</dbReference>
<feature type="transmembrane region" description="Helical" evidence="12">
    <location>
        <begin position="295"/>
        <end position="312"/>
    </location>
</feature>
<evidence type="ECO:0000256" key="11">
    <source>
        <dbReference type="ARBA" id="ARBA00045497"/>
    </source>
</evidence>
<accession>A0A3N4NTX8</accession>
<evidence type="ECO:0000256" key="7">
    <source>
        <dbReference type="ARBA" id="ARBA00022989"/>
    </source>
</evidence>
<keyword evidence="8 12" id="KW-0406">Ion transport</keyword>
<evidence type="ECO:0000256" key="9">
    <source>
        <dbReference type="ARBA" id="ARBA00023136"/>
    </source>
</evidence>
<comment type="similarity">
    <text evidence="2 12">Belongs to the CorA metal ion transporter (MIT) (TC 1.A.35) family.</text>
</comment>
<evidence type="ECO:0000256" key="6">
    <source>
        <dbReference type="ARBA" id="ARBA00022842"/>
    </source>
</evidence>
<comment type="function">
    <text evidence="11">Mediates influx of magnesium ions. Alternates between open and closed states. Activated by low cytoplasmic Mg(2+) levels. Inactive when cytoplasmic Mg(2+) levels are high.</text>
</comment>
<dbReference type="PANTHER" id="PTHR46494:SF1">
    <property type="entry name" value="CORA FAMILY METAL ION TRANSPORTER (EUROFUNG)"/>
    <property type="match status" value="1"/>
</dbReference>
<keyword evidence="6 12" id="KW-0460">Magnesium</keyword>
<dbReference type="NCBIfam" id="TIGR00383">
    <property type="entry name" value="corA"/>
    <property type="match status" value="1"/>
</dbReference>
<dbReference type="PANTHER" id="PTHR46494">
    <property type="entry name" value="CORA FAMILY METAL ION TRANSPORTER (EUROFUNG)"/>
    <property type="match status" value="1"/>
</dbReference>
<dbReference type="GO" id="GO:0015087">
    <property type="term" value="F:cobalt ion transmembrane transporter activity"/>
    <property type="evidence" value="ECO:0007669"/>
    <property type="project" value="UniProtKB-UniRule"/>
</dbReference>
<dbReference type="FunFam" id="1.20.58.340:FF:000004">
    <property type="entry name" value="Magnesium transport protein CorA"/>
    <property type="match status" value="1"/>
</dbReference>
<evidence type="ECO:0000256" key="12">
    <source>
        <dbReference type="RuleBase" id="RU362010"/>
    </source>
</evidence>
<evidence type="ECO:0000256" key="10">
    <source>
        <dbReference type="ARBA" id="ARBA00034269"/>
    </source>
</evidence>
<evidence type="ECO:0000256" key="3">
    <source>
        <dbReference type="ARBA" id="ARBA00022448"/>
    </source>
</evidence>
<dbReference type="Proteomes" id="UP000281332">
    <property type="component" value="Unassembled WGS sequence"/>
</dbReference>
<dbReference type="SUPFAM" id="SSF144083">
    <property type="entry name" value="Magnesium transport protein CorA, transmembrane region"/>
    <property type="match status" value="1"/>
</dbReference>
<dbReference type="InterPro" id="IPR045863">
    <property type="entry name" value="CorA_TM1_TM2"/>
</dbReference>
<protein>
    <recommendedName>
        <fullName evidence="12">Magnesium transport protein CorA</fullName>
    </recommendedName>
</protein>
<evidence type="ECO:0000256" key="5">
    <source>
        <dbReference type="ARBA" id="ARBA00022692"/>
    </source>
</evidence>
<evidence type="ECO:0000313" key="13">
    <source>
        <dbReference type="EMBL" id="RPD99821.1"/>
    </source>
</evidence>
<feature type="transmembrane region" description="Helical" evidence="12">
    <location>
        <begin position="264"/>
        <end position="283"/>
    </location>
</feature>
<keyword evidence="9 12" id="KW-0472">Membrane</keyword>
<keyword evidence="5 12" id="KW-0812">Transmembrane</keyword>
<comment type="subcellular location">
    <subcellularLocation>
        <location evidence="1">Cell membrane</location>
        <topology evidence="1">Multi-pass membrane protein</topology>
    </subcellularLocation>
    <subcellularLocation>
        <location evidence="12">Membrane</location>
        <topology evidence="12">Multi-pass membrane protein</topology>
    </subcellularLocation>
</comment>
<evidence type="ECO:0000256" key="1">
    <source>
        <dbReference type="ARBA" id="ARBA00004651"/>
    </source>
</evidence>
<evidence type="ECO:0000313" key="14">
    <source>
        <dbReference type="Proteomes" id="UP000281332"/>
    </source>
</evidence>
<evidence type="ECO:0000256" key="4">
    <source>
        <dbReference type="ARBA" id="ARBA00022475"/>
    </source>
</evidence>
<comment type="caution">
    <text evidence="13">The sequence shown here is derived from an EMBL/GenBank/DDBJ whole genome shotgun (WGS) entry which is preliminary data.</text>
</comment>
<dbReference type="RefSeq" id="WP_123801413.1">
    <property type="nucleotide sequence ID" value="NZ_RMVG01000009.1"/>
</dbReference>
<dbReference type="OrthoDB" id="9803416at2"/>